<proteinExistence type="predicted"/>
<dbReference type="Proteomes" id="UP000655588">
    <property type="component" value="Unassembled WGS sequence"/>
</dbReference>
<evidence type="ECO:0000256" key="8">
    <source>
        <dbReference type="SAM" id="MobiDB-lite"/>
    </source>
</evidence>
<gene>
    <name evidence="10" type="ORF">E2986_12407</name>
</gene>
<accession>A0A833VZK1</accession>
<evidence type="ECO:0000256" key="5">
    <source>
        <dbReference type="ARBA" id="ARBA00022989"/>
    </source>
</evidence>
<dbReference type="GO" id="GO:0005524">
    <property type="term" value="F:ATP binding"/>
    <property type="evidence" value="ECO:0007669"/>
    <property type="project" value="UniProtKB-KW"/>
</dbReference>
<evidence type="ECO:0000259" key="9">
    <source>
        <dbReference type="PROSITE" id="PS50853"/>
    </source>
</evidence>
<keyword evidence="3" id="KW-0547">Nucleotide-binding</keyword>
<name>A0A833VZK1_9HYME</name>
<dbReference type="InterPro" id="IPR003961">
    <property type="entry name" value="FN3_dom"/>
</dbReference>
<evidence type="ECO:0000256" key="2">
    <source>
        <dbReference type="ARBA" id="ARBA00022692"/>
    </source>
</evidence>
<keyword evidence="7" id="KW-0675">Receptor</keyword>
<dbReference type="SMART" id="SM00060">
    <property type="entry name" value="FN3"/>
    <property type="match status" value="1"/>
</dbReference>
<evidence type="ECO:0000313" key="10">
    <source>
        <dbReference type="EMBL" id="KAF3429040.1"/>
    </source>
</evidence>
<comment type="caution">
    <text evidence="10">The sequence shown here is derived from an EMBL/GenBank/DDBJ whole genome shotgun (WGS) entry which is preliminary data.</text>
</comment>
<dbReference type="InterPro" id="IPR036116">
    <property type="entry name" value="FN3_sf"/>
</dbReference>
<protein>
    <recommendedName>
        <fullName evidence="9">Fibronectin type-III domain-containing protein</fullName>
    </recommendedName>
</protein>
<dbReference type="AlphaFoldDB" id="A0A833VZK1"/>
<comment type="subcellular location">
    <subcellularLocation>
        <location evidence="1">Membrane</location>
        <topology evidence="1">Single-pass membrane protein</topology>
    </subcellularLocation>
</comment>
<dbReference type="FunFam" id="2.60.40.10:FF:001197">
    <property type="entry name" value="tyrosine-protein phosphatase Lar isoform X1"/>
    <property type="match status" value="1"/>
</dbReference>
<feature type="region of interest" description="Disordered" evidence="8">
    <location>
        <begin position="148"/>
        <end position="172"/>
    </location>
</feature>
<dbReference type="PANTHER" id="PTHR46877">
    <property type="entry name" value="EPH RECEPTOR A5"/>
    <property type="match status" value="1"/>
</dbReference>
<dbReference type="Pfam" id="PF00041">
    <property type="entry name" value="fn3"/>
    <property type="match status" value="1"/>
</dbReference>
<keyword evidence="2" id="KW-0812">Transmembrane</keyword>
<evidence type="ECO:0000256" key="6">
    <source>
        <dbReference type="ARBA" id="ARBA00023136"/>
    </source>
</evidence>
<evidence type="ECO:0000313" key="11">
    <source>
        <dbReference type="Proteomes" id="UP000655588"/>
    </source>
</evidence>
<evidence type="ECO:0000256" key="1">
    <source>
        <dbReference type="ARBA" id="ARBA00004167"/>
    </source>
</evidence>
<dbReference type="InterPro" id="IPR050449">
    <property type="entry name" value="Ephrin_rcpt_TKs"/>
</dbReference>
<sequence length="288" mass="32304">MASWQYQMVDNSQLTTISDLTPHSIYTIRVQALTSVGPGPLSTPVQIKTQQGVPSQPEMLTAVDIGETKVTLQWNKPTHSAENILSYELYWNDTYAQEKHHRRIPVTENYTLTGLYPNTLYYVWLAARSQRGEGATTIPHPVRTKQYARSKRRGTRRCNRGSSWHDSSKRAAGNTNFYPRAQGLELSVSTEASNVSGIFCTTVHPFRPEFQEDITSRLSSPGVISQIDVSRIAGKRRRAIPASDPLVPINDPEFISRRTMAVQIARGPMERAIYAREGESESTGPWPS</sequence>
<dbReference type="GO" id="GO:0005886">
    <property type="term" value="C:plasma membrane"/>
    <property type="evidence" value="ECO:0007669"/>
    <property type="project" value="TreeGrafter"/>
</dbReference>
<organism evidence="10 11">
    <name type="scientific">Frieseomelitta varia</name>
    <dbReference type="NCBI Taxonomy" id="561572"/>
    <lineage>
        <taxon>Eukaryota</taxon>
        <taxon>Metazoa</taxon>
        <taxon>Ecdysozoa</taxon>
        <taxon>Arthropoda</taxon>
        <taxon>Hexapoda</taxon>
        <taxon>Insecta</taxon>
        <taxon>Pterygota</taxon>
        <taxon>Neoptera</taxon>
        <taxon>Endopterygota</taxon>
        <taxon>Hymenoptera</taxon>
        <taxon>Apocrita</taxon>
        <taxon>Aculeata</taxon>
        <taxon>Apoidea</taxon>
        <taxon>Anthophila</taxon>
        <taxon>Apidae</taxon>
        <taxon>Frieseomelitta</taxon>
    </lineage>
</organism>
<dbReference type="PROSITE" id="PS50853">
    <property type="entry name" value="FN3"/>
    <property type="match status" value="2"/>
</dbReference>
<dbReference type="InterPro" id="IPR013783">
    <property type="entry name" value="Ig-like_fold"/>
</dbReference>
<evidence type="ECO:0000256" key="7">
    <source>
        <dbReference type="ARBA" id="ARBA00023170"/>
    </source>
</evidence>
<feature type="compositionally biased region" description="Basic residues" evidence="8">
    <location>
        <begin position="148"/>
        <end position="159"/>
    </location>
</feature>
<keyword evidence="6" id="KW-0472">Membrane</keyword>
<dbReference type="EMBL" id="WNWW01000182">
    <property type="protein sequence ID" value="KAF3429040.1"/>
    <property type="molecule type" value="Genomic_DNA"/>
</dbReference>
<keyword evidence="4" id="KW-0067">ATP-binding</keyword>
<reference evidence="10" key="1">
    <citation type="submission" date="2019-11" db="EMBL/GenBank/DDBJ databases">
        <title>The nuclear and mitochondrial genomes of Frieseomelitta varia - a highly eusocial stingless bee (Meliponini) with a permanently sterile worker caste.</title>
        <authorList>
            <person name="Freitas F.C.P."/>
            <person name="Lourenco A.P."/>
            <person name="Nunes F.M.F."/>
            <person name="Paschoal A.R."/>
            <person name="Abreu F.C.P."/>
            <person name="Barbin F.O."/>
            <person name="Bataglia L."/>
            <person name="Cardoso-Junior C.A.M."/>
            <person name="Cervoni M.S."/>
            <person name="Silva S.R."/>
            <person name="Dalarmi F."/>
            <person name="Del Lama M.A."/>
            <person name="Depintor T.S."/>
            <person name="Ferreira K.M."/>
            <person name="Goria P.S."/>
            <person name="Jaskot M.C."/>
            <person name="Lago D.C."/>
            <person name="Luna-Lucena D."/>
            <person name="Moda L.M."/>
            <person name="Nascimento L."/>
            <person name="Pedrino M."/>
            <person name="Rabico F.O."/>
            <person name="Sanches F.C."/>
            <person name="Santos D.E."/>
            <person name="Santos C.G."/>
            <person name="Vieira J."/>
            <person name="Lopes T.F."/>
            <person name="Barchuk A.R."/>
            <person name="Hartfelder K."/>
            <person name="Simoes Z.L.P."/>
            <person name="Bitondi M.M.G."/>
            <person name="Pinheiro D.G."/>
        </authorList>
    </citation>
    <scope>NUCLEOTIDE SEQUENCE</scope>
    <source>
        <strain evidence="10">USP_RPSP 00005682</strain>
        <tissue evidence="10">Whole individual</tissue>
    </source>
</reference>
<dbReference type="Gene3D" id="2.60.40.10">
    <property type="entry name" value="Immunoglobulins"/>
    <property type="match status" value="2"/>
</dbReference>
<keyword evidence="5" id="KW-1133">Transmembrane helix</keyword>
<dbReference type="PANTHER" id="PTHR46877:SF14">
    <property type="entry name" value="RECEPTOR PROTEIN-TYROSINE KINASE"/>
    <property type="match status" value="1"/>
</dbReference>
<evidence type="ECO:0000256" key="3">
    <source>
        <dbReference type="ARBA" id="ARBA00022741"/>
    </source>
</evidence>
<feature type="domain" description="Fibronectin type-III" evidence="9">
    <location>
        <begin position="1"/>
        <end position="52"/>
    </location>
</feature>
<feature type="domain" description="Fibronectin type-III" evidence="9">
    <location>
        <begin position="56"/>
        <end position="147"/>
    </location>
</feature>
<dbReference type="CDD" id="cd00063">
    <property type="entry name" value="FN3"/>
    <property type="match status" value="2"/>
</dbReference>
<evidence type="ECO:0000256" key="4">
    <source>
        <dbReference type="ARBA" id="ARBA00022840"/>
    </source>
</evidence>
<dbReference type="SUPFAM" id="SSF49265">
    <property type="entry name" value="Fibronectin type III"/>
    <property type="match status" value="1"/>
</dbReference>
<keyword evidence="11" id="KW-1185">Reference proteome</keyword>